<dbReference type="InterPro" id="IPR007419">
    <property type="entry name" value="BFD-like_2Fe2S-bd_dom"/>
</dbReference>
<dbReference type="PRINTS" id="PR00411">
    <property type="entry name" value="PNDRDTASEI"/>
</dbReference>
<dbReference type="PANTHER" id="PTHR43105:SF9">
    <property type="entry name" value="NADPH-FE(3+) OXIDOREDUCTASE SUBUNIT ALPHA"/>
    <property type="match status" value="1"/>
</dbReference>
<comment type="cofactor">
    <cofactor evidence="1">
        <name>Mo-bis(molybdopterin guanine dinucleotide)</name>
        <dbReference type="ChEBI" id="CHEBI:60539"/>
    </cofactor>
</comment>
<dbReference type="RefSeq" id="WP_135657054.1">
    <property type="nucleotide sequence ID" value="NZ_RQHF01000009.1"/>
</dbReference>
<gene>
    <name evidence="15" type="ORF">EHQ95_03075</name>
</gene>
<dbReference type="SUPFAM" id="SSF50692">
    <property type="entry name" value="ADC-like"/>
    <property type="match status" value="1"/>
</dbReference>
<dbReference type="Pfam" id="PF04324">
    <property type="entry name" value="Fer2_BFD"/>
    <property type="match status" value="1"/>
</dbReference>
<dbReference type="CDD" id="cd02791">
    <property type="entry name" value="MopB_CT_Nitrate-R-NapA-like"/>
    <property type="match status" value="1"/>
</dbReference>
<evidence type="ECO:0000256" key="7">
    <source>
        <dbReference type="ARBA" id="ARBA00022630"/>
    </source>
</evidence>
<comment type="cofactor">
    <cofactor evidence="2">
        <name>[4Fe-4S] cluster</name>
        <dbReference type="ChEBI" id="CHEBI:49883"/>
    </cofactor>
</comment>
<dbReference type="Gene3D" id="1.10.10.1100">
    <property type="entry name" value="BFD-like [2Fe-2S]-binding domain"/>
    <property type="match status" value="1"/>
</dbReference>
<reference evidence="16" key="1">
    <citation type="journal article" date="2019" name="PLoS Negl. Trop. Dis.">
        <title>Revisiting the worldwide diversity of Leptospira species in the environment.</title>
        <authorList>
            <person name="Vincent A.T."/>
            <person name="Schiettekatte O."/>
            <person name="Bourhy P."/>
            <person name="Veyrier F.J."/>
            <person name="Picardeau M."/>
        </authorList>
    </citation>
    <scope>NUCLEOTIDE SEQUENCE [LARGE SCALE GENOMIC DNA]</scope>
    <source>
        <strain evidence="16">201601955</strain>
    </source>
</reference>
<dbReference type="InterPro" id="IPR006963">
    <property type="entry name" value="Mopterin_OxRdtase_4Fe-4S_dom"/>
</dbReference>
<evidence type="ECO:0000256" key="8">
    <source>
        <dbReference type="ARBA" id="ARBA00022723"/>
    </source>
</evidence>
<keyword evidence="16" id="KW-1185">Reference proteome</keyword>
<dbReference type="InterPro" id="IPR006657">
    <property type="entry name" value="MoPterin_dinucl-bd_dom"/>
</dbReference>
<dbReference type="Pfam" id="PF07992">
    <property type="entry name" value="Pyr_redox_2"/>
    <property type="match status" value="1"/>
</dbReference>
<keyword evidence="6" id="KW-0500">Molybdenum</keyword>
<dbReference type="InterPro" id="IPR050123">
    <property type="entry name" value="Prok_molybdopt-oxidoreductase"/>
</dbReference>
<keyword evidence="5" id="KW-0004">4Fe-4S</keyword>
<dbReference type="InterPro" id="IPR036188">
    <property type="entry name" value="FAD/NAD-bd_sf"/>
</dbReference>
<evidence type="ECO:0000256" key="5">
    <source>
        <dbReference type="ARBA" id="ARBA00022485"/>
    </source>
</evidence>
<keyword evidence="8" id="KW-0479">Metal-binding</keyword>
<dbReference type="Pfam" id="PF00384">
    <property type="entry name" value="Molybdopterin"/>
    <property type="match status" value="1"/>
</dbReference>
<dbReference type="Proteomes" id="UP000298112">
    <property type="component" value="Unassembled WGS sequence"/>
</dbReference>
<dbReference type="InterPro" id="IPR041575">
    <property type="entry name" value="Rubredoxin_C"/>
</dbReference>
<dbReference type="Gene3D" id="3.50.50.60">
    <property type="entry name" value="FAD/NAD(P)-binding domain"/>
    <property type="match status" value="2"/>
</dbReference>
<evidence type="ECO:0000256" key="12">
    <source>
        <dbReference type="ARBA" id="ARBA00023014"/>
    </source>
</evidence>
<dbReference type="Gene3D" id="3.40.228.10">
    <property type="entry name" value="Dimethylsulfoxide Reductase, domain 2"/>
    <property type="match status" value="1"/>
</dbReference>
<dbReference type="Pfam" id="PF01568">
    <property type="entry name" value="Molydop_binding"/>
    <property type="match status" value="1"/>
</dbReference>
<dbReference type="EMBL" id="RQHF01000009">
    <property type="protein sequence ID" value="TGM60353.1"/>
    <property type="molecule type" value="Genomic_DNA"/>
</dbReference>
<evidence type="ECO:0000256" key="11">
    <source>
        <dbReference type="ARBA" id="ARBA00023004"/>
    </source>
</evidence>
<evidence type="ECO:0000256" key="2">
    <source>
        <dbReference type="ARBA" id="ARBA00001966"/>
    </source>
</evidence>
<evidence type="ECO:0000313" key="15">
    <source>
        <dbReference type="EMBL" id="TGM60353.1"/>
    </source>
</evidence>
<dbReference type="InterPro" id="IPR016156">
    <property type="entry name" value="FAD/NAD-linked_Rdtase_dimer_sf"/>
</dbReference>
<dbReference type="Gene3D" id="2.40.40.20">
    <property type="match status" value="1"/>
</dbReference>
<dbReference type="PRINTS" id="PR00368">
    <property type="entry name" value="FADPNR"/>
</dbReference>
<protein>
    <submittedName>
        <fullName evidence="15">NAD(P)H-nitrite reductase</fullName>
    </submittedName>
</protein>
<dbReference type="Gene3D" id="3.40.50.740">
    <property type="match status" value="1"/>
</dbReference>
<comment type="cofactor">
    <cofactor evidence="3">
        <name>FAD</name>
        <dbReference type="ChEBI" id="CHEBI:57692"/>
    </cofactor>
</comment>
<dbReference type="SUPFAM" id="SSF51905">
    <property type="entry name" value="FAD/NAD(P)-binding domain"/>
    <property type="match status" value="2"/>
</dbReference>
<dbReference type="InterPro" id="IPR006656">
    <property type="entry name" value="Mopterin_OxRdtase"/>
</dbReference>
<dbReference type="InterPro" id="IPR009010">
    <property type="entry name" value="Asp_de-COase-like_dom_sf"/>
</dbReference>
<name>A0ABY2NRZ5_9LEPT</name>
<evidence type="ECO:0000256" key="13">
    <source>
        <dbReference type="ARBA" id="ARBA00023063"/>
    </source>
</evidence>
<organism evidence="15 16">
    <name type="scientific">Leptospira vanthielii</name>
    <dbReference type="NCBI Taxonomy" id="293085"/>
    <lineage>
        <taxon>Bacteria</taxon>
        <taxon>Pseudomonadati</taxon>
        <taxon>Spirochaetota</taxon>
        <taxon>Spirochaetia</taxon>
        <taxon>Leptospirales</taxon>
        <taxon>Leptospiraceae</taxon>
        <taxon>Leptospira</taxon>
    </lineage>
</organism>
<dbReference type="InterPro" id="IPR041957">
    <property type="entry name" value="CT_Nitrate-R-NapA-like"/>
</dbReference>
<comment type="caution">
    <text evidence="15">The sequence shown here is derived from an EMBL/GenBank/DDBJ whole genome shotgun (WGS) entry which is preliminary data.</text>
</comment>
<dbReference type="PROSITE" id="PS51669">
    <property type="entry name" value="4FE4S_MOW_BIS_MGD"/>
    <property type="match status" value="1"/>
</dbReference>
<dbReference type="SUPFAM" id="SSF53706">
    <property type="entry name" value="Formate dehydrogenase/DMSO reductase, domains 1-3"/>
    <property type="match status" value="1"/>
</dbReference>
<evidence type="ECO:0000256" key="3">
    <source>
        <dbReference type="ARBA" id="ARBA00001974"/>
    </source>
</evidence>
<keyword evidence="11" id="KW-0408">Iron</keyword>
<dbReference type="Gene3D" id="2.20.25.90">
    <property type="entry name" value="ADC-like domains"/>
    <property type="match status" value="1"/>
</dbReference>
<dbReference type="Gene3D" id="3.30.390.30">
    <property type="match status" value="1"/>
</dbReference>
<accession>A0ABY2NRZ5</accession>
<evidence type="ECO:0000256" key="4">
    <source>
        <dbReference type="ARBA" id="ARBA00008747"/>
    </source>
</evidence>
<keyword evidence="13" id="KW-0534">Nitrate assimilation</keyword>
<comment type="similarity">
    <text evidence="4">Belongs to the prokaryotic molybdopterin-containing oxidoreductase family. NasA/NapA/NarB subfamily.</text>
</comment>
<keyword evidence="10" id="KW-0560">Oxidoreductase</keyword>
<evidence type="ECO:0000256" key="1">
    <source>
        <dbReference type="ARBA" id="ARBA00001942"/>
    </source>
</evidence>
<dbReference type="CDD" id="cd02754">
    <property type="entry name" value="MopB_Nitrate-R-NapA-like"/>
    <property type="match status" value="1"/>
</dbReference>
<sequence length="1174" mass="129343">MQIQETYASTCSYCGVGCGVTVHKTGLTEISIEGDKDHPANKGLLCSKGMNLHYTVMDRSDRLLYPSYRKDKNLPLSKVSWESALSGIADKFKKLIQTYGPDSVGFYVSGQLLTEEYYIINKLIKGFIGSNNIDTNSRLCMSSAVVGYKMALGEDSVPIAYEDIELADCFLIAGANPAWCHPILFRRIEAHKKNHPDVKIIVVDPRRTDTCEDADLHLQIHPGTDIYLFHAIAKVLIQNNWIDSEFIQSHTEGIDELKILLSNFDVESAAVICGVPASDIHLAASYIGHAKGFLSLWAMGLNQSVVGVNKNLALLNLSLLTGKIGKPGSGPFSLTGQPNAMGGREVGGLSNLLPAHRDLSNVNHREEVAKFWGVETEVIQSKPGFTAVEMFENLRTGKMKAVWIICTNPTTSMPDARMVEQGLRAAELVVVQDISMNSSAIPYADYVLPAAGWAEKQGTMTNSDRRVTYLSKIIDPPGEALADTLIIQKFAEKMGFGSSFAYQSEEDVFLEHCALTKNTKIDISGLDYSILKEKRSVQWPYPHKDHGGTLRLFSDHIFYRANGKAKIFNVSPEDTSEKTSETYPFILTTGRIRDQWHTMTRTGKVQKLMEHKSEPYLEIHPEDAKRMDLMDGAIAEVSNERGVVRVRAKITNSIKQGTVFLPMHWGKKNKNDESRANNLTSKDFDPFSKQPGFKISAVQVKPYSKEKERILIIGGGNSTHAFIKNYKDLAPDDEITVICKEENPLYNRILLPDFISGEKEFFELSSADSDEVVSWNINLFTSTSVTEILPEAKIVKDANGNSHSYNKLILATGSSPQIPKSITPDMVGVFSLRAKTDADRIKGFFVPDSHALIVGGGLLGLELAAALKSLNVKVTVLVRTDRLMSKQLDVVACEILKEEILNRGIEVLFNSEIAKVNGYGRITNVELKDGRKLYPDGIVYAMGTSPNLHLAKNLSFELGEGIKVNEFLQTSDPDIYAIGEVAEHASGVYGTVLAAEEQAKVAASHIFGYKYKTYSGSLHSNLLKIPGLELVSLRLPGVSFENLSDEYEEIVFLDRKRRRYKKCIVKGDKLVGAILIGDKAEFVEYKNLIASGIELGEKRGKLLSGGTAIKQPKGAIVCSCNSVGRGNIEDEIKNGANNLESIMATTGAGTGCGSCRPEVNKIIREMVNHLEESI</sequence>
<dbReference type="InterPro" id="IPR023753">
    <property type="entry name" value="FAD/NAD-binding_dom"/>
</dbReference>
<dbReference type="PANTHER" id="PTHR43105">
    <property type="entry name" value="RESPIRATORY NITRATE REDUCTASE"/>
    <property type="match status" value="1"/>
</dbReference>
<keyword evidence="9" id="KW-0274">FAD</keyword>
<evidence type="ECO:0000256" key="10">
    <source>
        <dbReference type="ARBA" id="ARBA00023002"/>
    </source>
</evidence>
<dbReference type="InterPro" id="IPR041854">
    <property type="entry name" value="BFD-like_2Fe2S-bd_dom_sf"/>
</dbReference>
<evidence type="ECO:0000259" key="14">
    <source>
        <dbReference type="PROSITE" id="PS51669"/>
    </source>
</evidence>
<evidence type="ECO:0000256" key="6">
    <source>
        <dbReference type="ARBA" id="ARBA00022505"/>
    </source>
</evidence>
<feature type="domain" description="4Fe-4S Mo/W bis-MGD-type" evidence="14">
    <location>
        <begin position="4"/>
        <end position="60"/>
    </location>
</feature>
<evidence type="ECO:0000256" key="9">
    <source>
        <dbReference type="ARBA" id="ARBA00022827"/>
    </source>
</evidence>
<dbReference type="SMART" id="SM00926">
    <property type="entry name" value="Molybdop_Fe4S4"/>
    <property type="match status" value="1"/>
</dbReference>
<keyword evidence="7" id="KW-0285">Flavoprotein</keyword>
<evidence type="ECO:0000313" key="16">
    <source>
        <dbReference type="Proteomes" id="UP000298112"/>
    </source>
</evidence>
<keyword evidence="12" id="KW-0411">Iron-sulfur</keyword>
<proteinExistence type="inferred from homology"/>
<dbReference type="Pfam" id="PF04879">
    <property type="entry name" value="Molybdop_Fe4S4"/>
    <property type="match status" value="1"/>
</dbReference>
<dbReference type="Pfam" id="PF18267">
    <property type="entry name" value="Rubredoxin_C"/>
    <property type="match status" value="1"/>
</dbReference>